<evidence type="ECO:0000256" key="1">
    <source>
        <dbReference type="SAM" id="Phobius"/>
    </source>
</evidence>
<protein>
    <recommendedName>
        <fullName evidence="4">ABC transporter permease</fullName>
    </recommendedName>
</protein>
<sequence>MITRLELKKIIRSPIVWVLLLLFTAFNSYQIYLHAPMREGMSLLNAIIDEHGVLMDKKGRASLEADYRAELQAWNELSKEKSGHTYESMQAFFNPETYYSIIEKNVYTEKELIQASELAVKESYVFSTEEIIQRYNTLNLEEVAAMYIRLYGLSGDAAEIVKKQYESFQPRLDELTDNQEHLSLFFNGKAYETHSLLFQTLFLSVMIEALLLITLVTAFVVNYEFDQRTSLVTYSTKRGRKVVRNKLCAAIVASMTMTAYLLGSTLVVYFLVFDYSRLWHVPISSGFLTEGNNMAFMSWWNLSFIQYVFLSCLLVFICQFLVVLMTFILSMWTRNSYVVFFTFLLIVGSFVLLPGELPRNSEWMIYTHYTPFPLMLGVKKWWMESGAFTTFQYYELVTVSTWLVLLVTTSLYCIHRFYKQNLS</sequence>
<dbReference type="EMBL" id="JAFBFC010000003">
    <property type="protein sequence ID" value="MBM7702796.1"/>
    <property type="molecule type" value="Genomic_DNA"/>
</dbReference>
<dbReference type="RefSeq" id="WP_205186105.1">
    <property type="nucleotide sequence ID" value="NZ_JAFBFC010000003.1"/>
</dbReference>
<keyword evidence="1" id="KW-0812">Transmembrane</keyword>
<feature type="transmembrane region" description="Helical" evidence="1">
    <location>
        <begin position="196"/>
        <end position="221"/>
    </location>
</feature>
<reference evidence="2 3" key="1">
    <citation type="submission" date="2021-01" db="EMBL/GenBank/DDBJ databases">
        <title>Genomic Encyclopedia of Type Strains, Phase IV (KMG-IV): sequencing the most valuable type-strain genomes for metagenomic binning, comparative biology and taxonomic classification.</title>
        <authorList>
            <person name="Goeker M."/>
        </authorList>
    </citation>
    <scope>NUCLEOTIDE SEQUENCE [LARGE SCALE GENOMIC DNA]</scope>
    <source>
        <strain evidence="2 3">DSM 104297</strain>
    </source>
</reference>
<gene>
    <name evidence="2" type="ORF">JOC83_001643</name>
</gene>
<dbReference type="Pfam" id="PF12679">
    <property type="entry name" value="ABC2_membrane_2"/>
    <property type="match status" value="1"/>
</dbReference>
<keyword evidence="1" id="KW-0472">Membrane</keyword>
<keyword evidence="3" id="KW-1185">Reference proteome</keyword>
<comment type="caution">
    <text evidence="2">The sequence shown here is derived from an EMBL/GenBank/DDBJ whole genome shotgun (WGS) entry which is preliminary data.</text>
</comment>
<feature type="transmembrane region" description="Helical" evidence="1">
    <location>
        <begin position="247"/>
        <end position="272"/>
    </location>
</feature>
<accession>A0ABS2QVM7</accession>
<feature type="transmembrane region" description="Helical" evidence="1">
    <location>
        <begin position="304"/>
        <end position="329"/>
    </location>
</feature>
<proteinExistence type="predicted"/>
<evidence type="ECO:0000313" key="2">
    <source>
        <dbReference type="EMBL" id="MBM7702796.1"/>
    </source>
</evidence>
<keyword evidence="1" id="KW-1133">Transmembrane helix</keyword>
<feature type="transmembrane region" description="Helical" evidence="1">
    <location>
        <begin position="336"/>
        <end position="354"/>
    </location>
</feature>
<name>A0ABS2QVM7_9BACI</name>
<feature type="transmembrane region" description="Helical" evidence="1">
    <location>
        <begin position="391"/>
        <end position="414"/>
    </location>
</feature>
<evidence type="ECO:0000313" key="3">
    <source>
        <dbReference type="Proteomes" id="UP000809829"/>
    </source>
</evidence>
<evidence type="ECO:0008006" key="4">
    <source>
        <dbReference type="Google" id="ProtNLM"/>
    </source>
</evidence>
<dbReference type="Proteomes" id="UP000809829">
    <property type="component" value="Unassembled WGS sequence"/>
</dbReference>
<organism evidence="2 3">
    <name type="scientific">Priestia iocasae</name>
    <dbReference type="NCBI Taxonomy" id="2291674"/>
    <lineage>
        <taxon>Bacteria</taxon>
        <taxon>Bacillati</taxon>
        <taxon>Bacillota</taxon>
        <taxon>Bacilli</taxon>
        <taxon>Bacillales</taxon>
        <taxon>Bacillaceae</taxon>
        <taxon>Priestia</taxon>
    </lineage>
</organism>